<sequence length="303" mass="33423">MIEARETMHGIESDGLLLRLYVLNGVRSAPRFLDGLNGTLAARLSALGCEVRSRVLFPYGDWHRRLLPQIREARFDIMLPYRRYGRSIGGGRTLVALDRDRSEPEGDMGGSDSGRRREKAEAETGAVQTDHALAANGERTSDRRKEIAVFVGHSAGGVAAVHASGLLLAREGGTAEPCRHDRFAEVPHPRTAAGRGAVRTVGADAGVARRGEPFEDACIGTDGHACREQDGGSDLPDRILRRLGQERRQAAAGLAGRSSCAGRPRRRPDRRRTCRLFSRPFPPTFRRRAERTWKRRSRRYGPG</sequence>
<gene>
    <name evidence="2" type="ORF">OMP40_23285</name>
</gene>
<accession>A0A9X4QVY8</accession>
<dbReference type="RefSeq" id="WP_277535013.1">
    <property type="nucleotide sequence ID" value="NZ_JAPDIA010000008.1"/>
</dbReference>
<dbReference type="AlphaFoldDB" id="A0A9X4QVY8"/>
<name>A0A9X4QVY8_9BACL</name>
<dbReference type="EMBL" id="JAPDIA010000008">
    <property type="protein sequence ID" value="MDG0811962.1"/>
    <property type="molecule type" value="Genomic_DNA"/>
</dbReference>
<evidence type="ECO:0000313" key="2">
    <source>
        <dbReference type="EMBL" id="MDG0811962.1"/>
    </source>
</evidence>
<feature type="compositionally biased region" description="Basic and acidic residues" evidence="1">
    <location>
        <begin position="113"/>
        <end position="122"/>
    </location>
</feature>
<dbReference type="Proteomes" id="UP001153404">
    <property type="component" value="Unassembled WGS sequence"/>
</dbReference>
<feature type="compositionally biased region" description="Basic residues" evidence="1">
    <location>
        <begin position="263"/>
        <end position="274"/>
    </location>
</feature>
<feature type="region of interest" description="Disordered" evidence="1">
    <location>
        <begin position="97"/>
        <end position="126"/>
    </location>
</feature>
<protein>
    <submittedName>
        <fullName evidence="2">Uncharacterized protein</fullName>
    </submittedName>
</protein>
<feature type="region of interest" description="Disordered" evidence="1">
    <location>
        <begin position="250"/>
        <end position="281"/>
    </location>
</feature>
<comment type="caution">
    <text evidence="2">The sequence shown here is derived from an EMBL/GenBank/DDBJ whole genome shotgun (WGS) entry which is preliminary data.</text>
</comment>
<organism evidence="2 3">
    <name type="scientific">Cohnella rhizosphaerae</name>
    <dbReference type="NCBI Taxonomy" id="1457232"/>
    <lineage>
        <taxon>Bacteria</taxon>
        <taxon>Bacillati</taxon>
        <taxon>Bacillota</taxon>
        <taxon>Bacilli</taxon>
        <taxon>Bacillales</taxon>
        <taxon>Paenibacillaceae</taxon>
        <taxon>Cohnella</taxon>
    </lineage>
</organism>
<keyword evidence="3" id="KW-1185">Reference proteome</keyword>
<evidence type="ECO:0000256" key="1">
    <source>
        <dbReference type="SAM" id="MobiDB-lite"/>
    </source>
</evidence>
<proteinExistence type="predicted"/>
<evidence type="ECO:0000313" key="3">
    <source>
        <dbReference type="Proteomes" id="UP001153404"/>
    </source>
</evidence>
<reference evidence="2" key="1">
    <citation type="submission" date="2022-10" db="EMBL/GenBank/DDBJ databases">
        <title>Comparative genomic analysis of Cohnella hashimotonis sp. nov., isolated from the International Space Station.</title>
        <authorList>
            <person name="Simpson A."/>
            <person name="Venkateswaran K."/>
        </authorList>
    </citation>
    <scope>NUCLEOTIDE SEQUENCE</scope>
    <source>
        <strain evidence="2">DSM 28161</strain>
    </source>
</reference>